<organism evidence="2 3">
    <name type="scientific">Xylella fastidiosa subsp. fastidiosa</name>
    <dbReference type="NCBI Taxonomy" id="644356"/>
    <lineage>
        <taxon>Bacteria</taxon>
        <taxon>Pseudomonadati</taxon>
        <taxon>Pseudomonadota</taxon>
        <taxon>Gammaproteobacteria</taxon>
        <taxon>Lysobacterales</taxon>
        <taxon>Lysobacteraceae</taxon>
        <taxon>Xylella</taxon>
    </lineage>
</organism>
<proteinExistence type="predicted"/>
<evidence type="ECO:0000256" key="1">
    <source>
        <dbReference type="SAM" id="Coils"/>
    </source>
</evidence>
<gene>
    <name evidence="2" type="ORF">OK117_12300</name>
</gene>
<protein>
    <submittedName>
        <fullName evidence="2">Uncharacterized protein</fullName>
    </submittedName>
</protein>
<feature type="coiled-coil region" evidence="1">
    <location>
        <begin position="171"/>
        <end position="198"/>
    </location>
</feature>
<evidence type="ECO:0000313" key="3">
    <source>
        <dbReference type="Proteomes" id="UP001211513"/>
    </source>
</evidence>
<dbReference type="Proteomes" id="UP001211513">
    <property type="component" value="Plasmid pXF-P1.CFBP8073"/>
</dbReference>
<dbReference type="RefSeq" id="WP_272143370.1">
    <property type="nucleotide sequence ID" value="NZ_CP109888.1"/>
</dbReference>
<keyword evidence="1" id="KW-0175">Coiled coil</keyword>
<reference evidence="2" key="2">
    <citation type="submission" date="2022-10" db="EMBL/GenBank/DDBJ databases">
        <authorList>
            <person name="Landa B."/>
            <person name="Arias-Giraldo L.F."/>
            <person name="Roman-Ecija M."/>
            <person name="Velasco-Amo M.P."/>
            <person name="De La Fuente L."/>
            <person name="Marco-Noales E."/>
            <person name="Moralejo E."/>
        </authorList>
    </citation>
    <scope>NUCLEOTIDE SEQUENCE</scope>
    <source>
        <strain evidence="2">CFBP8073</strain>
        <plasmid evidence="2">pXF-P1.CFBP8073</plasmid>
    </source>
</reference>
<dbReference type="AlphaFoldDB" id="A0AAJ5UJ66"/>
<sequence>MNDKIQNQGLDLEKINLEIAIQGAKDLVEVTKQIISDEENKERYRKVEIEAYKKLTAVDVAQANALIDAERVSDGELKNPIQIDEAKLAAAIIDLYKDTYMDINLTASSDVANANLLREQMAKDGAEQLIEAKKMALMASFSDNYQDRNEENKEANHLEEDAYRKLAAVDVAQANALVEAEREKIEELLKRSIRLDEAKLLAAMRDLNPELYKAIESRKAEQQRMAAEGAKQLFEAQNMSEHLRNEANKERLEKNSNPILRGAMAMEGAKLLVLAAETELKASFSEDARERDFEKRNVSVF</sequence>
<keyword evidence="2" id="KW-0614">Plasmid</keyword>
<dbReference type="EMBL" id="CP109888">
    <property type="protein sequence ID" value="WCF29573.1"/>
    <property type="molecule type" value="Genomic_DNA"/>
</dbReference>
<name>A0AAJ5UJ66_XYLFS</name>
<reference evidence="2" key="1">
    <citation type="journal article" date="2022" name="Phytopathology">
        <title>Complete circularized genome resources of seven strains of Xylella fastidiosa subsp. fastidiosa using hybrid assembly reveals unknown plasmids.</title>
        <authorList>
            <person name="Velasco-Amo M.D.P."/>
            <person name="Arias-Giraldo L.F.F."/>
            <person name="Ecija M.R."/>
            <person name="De La Fuente L."/>
            <person name="Marco-Noales E."/>
            <person name="Moralejo E."/>
            <person name="Navas-Cort J.A."/>
            <person name="Landa B.B."/>
        </authorList>
    </citation>
    <scope>NUCLEOTIDE SEQUENCE</scope>
    <source>
        <strain evidence="2">CFBP8073</strain>
    </source>
</reference>
<accession>A0AAJ5UJ66</accession>
<geneLocation type="plasmid" evidence="2 3">
    <name>pXF-P1.CFBP8073</name>
</geneLocation>
<evidence type="ECO:0000313" key="2">
    <source>
        <dbReference type="EMBL" id="WCF29573.1"/>
    </source>
</evidence>